<evidence type="ECO:0000313" key="3">
    <source>
        <dbReference type="Proteomes" id="UP001526246"/>
    </source>
</evidence>
<evidence type="ECO:0000313" key="2">
    <source>
        <dbReference type="EMBL" id="MCW3796269.1"/>
    </source>
</evidence>
<keyword evidence="1" id="KW-0732">Signal</keyword>
<feature type="signal peptide" evidence="1">
    <location>
        <begin position="1"/>
        <end position="20"/>
    </location>
</feature>
<protein>
    <recommendedName>
        <fullName evidence="4">Secreted protein</fullName>
    </recommendedName>
</protein>
<dbReference type="EMBL" id="JAPDOB010000001">
    <property type="protein sequence ID" value="MCW3796269.1"/>
    <property type="molecule type" value="Genomic_DNA"/>
</dbReference>
<accession>A0ABT3JB29</accession>
<comment type="caution">
    <text evidence="2">The sequence shown here is derived from an EMBL/GenBank/DDBJ whole genome shotgun (WGS) entry which is preliminary data.</text>
</comment>
<organism evidence="2 3">
    <name type="scientific">Sphingomonas arvum</name>
    <dbReference type="NCBI Taxonomy" id="2992113"/>
    <lineage>
        <taxon>Bacteria</taxon>
        <taxon>Pseudomonadati</taxon>
        <taxon>Pseudomonadota</taxon>
        <taxon>Alphaproteobacteria</taxon>
        <taxon>Sphingomonadales</taxon>
        <taxon>Sphingomonadaceae</taxon>
        <taxon>Sphingomonas</taxon>
    </lineage>
</organism>
<evidence type="ECO:0008006" key="4">
    <source>
        <dbReference type="Google" id="ProtNLM"/>
    </source>
</evidence>
<keyword evidence="3" id="KW-1185">Reference proteome</keyword>
<feature type="chain" id="PRO_5045721341" description="Secreted protein" evidence="1">
    <location>
        <begin position="21"/>
        <end position="97"/>
    </location>
</feature>
<evidence type="ECO:0000256" key="1">
    <source>
        <dbReference type="SAM" id="SignalP"/>
    </source>
</evidence>
<reference evidence="2 3" key="1">
    <citation type="submission" date="2022-10" db="EMBL/GenBank/DDBJ databases">
        <title>Sphingomonas sp.</title>
        <authorList>
            <person name="Jin C."/>
        </authorList>
    </citation>
    <scope>NUCLEOTIDE SEQUENCE [LARGE SCALE GENOMIC DNA]</scope>
    <source>
        <strain evidence="2 3">BN140010</strain>
    </source>
</reference>
<proteinExistence type="predicted"/>
<sequence>MTTMTIFLRTLIPVAGLAAAAVFGASGAEAQQGSGQNGCISPPGLNYMICNGQRVPKGGNRVTNPDGSWREEQRQGPCIVVKEKTAQGEYKETRQCN</sequence>
<dbReference type="Proteomes" id="UP001526246">
    <property type="component" value="Unassembled WGS sequence"/>
</dbReference>
<gene>
    <name evidence="2" type="ORF">OMW55_00395</name>
</gene>
<dbReference type="RefSeq" id="WP_264880029.1">
    <property type="nucleotide sequence ID" value="NZ_JAPDOB010000001.1"/>
</dbReference>
<name>A0ABT3JB29_9SPHN</name>